<dbReference type="KEGG" id="ddb:E7747_08410"/>
<dbReference type="PROSITE" id="PS50109">
    <property type="entry name" value="HIS_KIN"/>
    <property type="match status" value="1"/>
</dbReference>
<dbReference type="Pfam" id="PF02518">
    <property type="entry name" value="HATPase_c"/>
    <property type="match status" value="1"/>
</dbReference>
<dbReference type="Proteomes" id="UP000297149">
    <property type="component" value="Chromosome"/>
</dbReference>
<evidence type="ECO:0000256" key="3">
    <source>
        <dbReference type="ARBA" id="ARBA00022679"/>
    </source>
</evidence>
<dbReference type="PANTHER" id="PTHR43711:SF26">
    <property type="entry name" value="SENSOR HISTIDINE KINASE RCSC"/>
    <property type="match status" value="1"/>
</dbReference>
<proteinExistence type="predicted"/>
<keyword evidence="4 9" id="KW-0418">Kinase</keyword>
<evidence type="ECO:0000256" key="7">
    <source>
        <dbReference type="SAM" id="SignalP"/>
    </source>
</evidence>
<gene>
    <name evidence="9" type="ORF">E7747_08410</name>
</gene>
<accession>A0A4P7W315</accession>
<keyword evidence="3" id="KW-0808">Transferase</keyword>
<dbReference type="InterPro" id="IPR003594">
    <property type="entry name" value="HATPase_dom"/>
</dbReference>
<evidence type="ECO:0000256" key="2">
    <source>
        <dbReference type="ARBA" id="ARBA00012438"/>
    </source>
</evidence>
<dbReference type="PANTHER" id="PTHR43711">
    <property type="entry name" value="TWO-COMPONENT HISTIDINE KINASE"/>
    <property type="match status" value="1"/>
</dbReference>
<keyword evidence="5" id="KW-0902">Two-component regulatory system</keyword>
<keyword evidence="10" id="KW-1185">Reference proteome</keyword>
<keyword evidence="6" id="KW-0812">Transmembrane</keyword>
<dbReference type="GO" id="GO:0004673">
    <property type="term" value="F:protein histidine kinase activity"/>
    <property type="evidence" value="ECO:0007669"/>
    <property type="project" value="UniProtKB-EC"/>
</dbReference>
<evidence type="ECO:0000256" key="1">
    <source>
        <dbReference type="ARBA" id="ARBA00000085"/>
    </source>
</evidence>
<dbReference type="Gene3D" id="3.30.565.10">
    <property type="entry name" value="Histidine kinase-like ATPase, C-terminal domain"/>
    <property type="match status" value="1"/>
</dbReference>
<dbReference type="AlphaFoldDB" id="A0A4P7W315"/>
<dbReference type="InterPro" id="IPR050736">
    <property type="entry name" value="Sensor_HK_Regulatory"/>
</dbReference>
<feature type="chain" id="PRO_5020306072" description="histidine kinase" evidence="7">
    <location>
        <begin position="21"/>
        <end position="483"/>
    </location>
</feature>
<name>A0A4P7W315_9BACT</name>
<dbReference type="EMBL" id="CP039396">
    <property type="protein sequence ID" value="QCD42301.1"/>
    <property type="molecule type" value="Genomic_DNA"/>
</dbReference>
<dbReference type="SUPFAM" id="SSF55874">
    <property type="entry name" value="ATPase domain of HSP90 chaperone/DNA topoisomerase II/histidine kinase"/>
    <property type="match status" value="1"/>
</dbReference>
<keyword evidence="6" id="KW-0472">Membrane</keyword>
<reference evidence="10" key="1">
    <citation type="submission" date="2019-02" db="EMBL/GenBank/DDBJ databases">
        <title>Isolation and identification of novel species under the genus Muribaculum.</title>
        <authorList>
            <person name="Miyake S."/>
            <person name="Ding Y."/>
            <person name="Low A."/>
            <person name="Soh M."/>
            <person name="Seedorf H."/>
        </authorList>
    </citation>
    <scope>NUCLEOTIDE SEQUENCE [LARGE SCALE GENOMIC DNA]</scope>
    <source>
        <strain evidence="10">H5</strain>
    </source>
</reference>
<dbReference type="InterPro" id="IPR036890">
    <property type="entry name" value="HATPase_C_sf"/>
</dbReference>
<feature type="domain" description="Histidine kinase" evidence="8">
    <location>
        <begin position="311"/>
        <end position="483"/>
    </location>
</feature>
<dbReference type="GO" id="GO:0000160">
    <property type="term" value="P:phosphorelay signal transduction system"/>
    <property type="evidence" value="ECO:0007669"/>
    <property type="project" value="UniProtKB-KW"/>
</dbReference>
<dbReference type="EC" id="2.7.13.3" evidence="2"/>
<feature type="signal peptide" evidence="7">
    <location>
        <begin position="1"/>
        <end position="20"/>
    </location>
</feature>
<evidence type="ECO:0000256" key="5">
    <source>
        <dbReference type="ARBA" id="ARBA00023012"/>
    </source>
</evidence>
<feature type="transmembrane region" description="Helical" evidence="6">
    <location>
        <begin position="240"/>
        <end position="263"/>
    </location>
</feature>
<evidence type="ECO:0000313" key="9">
    <source>
        <dbReference type="EMBL" id="QCD42301.1"/>
    </source>
</evidence>
<dbReference type="InterPro" id="IPR005467">
    <property type="entry name" value="His_kinase_dom"/>
</dbReference>
<evidence type="ECO:0000256" key="4">
    <source>
        <dbReference type="ARBA" id="ARBA00022777"/>
    </source>
</evidence>
<keyword evidence="6" id="KW-1133">Transmembrane helix</keyword>
<organism evidence="9 10">
    <name type="scientific">Duncaniella dubosii</name>
    <dbReference type="NCBI Taxonomy" id="2518971"/>
    <lineage>
        <taxon>Bacteria</taxon>
        <taxon>Pseudomonadati</taxon>
        <taxon>Bacteroidota</taxon>
        <taxon>Bacteroidia</taxon>
        <taxon>Bacteroidales</taxon>
        <taxon>Muribaculaceae</taxon>
        <taxon>Duncaniella</taxon>
    </lineage>
</organism>
<evidence type="ECO:0000313" key="10">
    <source>
        <dbReference type="Proteomes" id="UP000297149"/>
    </source>
</evidence>
<dbReference type="SMART" id="SM00387">
    <property type="entry name" value="HATPase_c"/>
    <property type="match status" value="1"/>
</dbReference>
<evidence type="ECO:0000259" key="8">
    <source>
        <dbReference type="PROSITE" id="PS50109"/>
    </source>
</evidence>
<keyword evidence="7" id="KW-0732">Signal</keyword>
<sequence>MRRLISLALTLTLSALGLLADTQSELNAHLKAYNSRIAAHQYLPAAQSAATAAAVCVNAHNYDGAFRLLGNFDKALAQNGIAPDSLPAVRYTTEKARYEAYRQLKNNGSALKSLSRMGNFAKKAGTKEITTDMLFNEAQYYYSTDQNAKGDLCIARLIKQFDNSKDYTAADKAYRSLIDRAVSAGDAELVEHTYENYMQWSDSIEATTAHSELGKVKKEYADSQETIAEKDHTIATRTGWIVTFITLFVIAVAALAIGALFYFRILAKNRRMKKSVETANAQSAAKSAILHNMSSQMEPTLERLDQSDPAVQNLRGYVKRVGELSDVENAETSASAGLEETNLDTFCETIVAKVRPLVRPRVTITLNGTKVYALINPQEVGKILTHLLENAAKYTPDGGKITLSYKKRGAKVNQFIVTDSGPGIPEADRDTLFTAFSSQCDIAEGDRLGLPICALRAEKINGNLILDTTVTSGASFVLTIHNT</sequence>
<comment type="catalytic activity">
    <reaction evidence="1">
        <text>ATP + protein L-histidine = ADP + protein N-phospho-L-histidine.</text>
        <dbReference type="EC" id="2.7.13.3"/>
    </reaction>
</comment>
<evidence type="ECO:0000256" key="6">
    <source>
        <dbReference type="SAM" id="Phobius"/>
    </source>
</evidence>
<dbReference type="RefSeq" id="WP_136415366.1">
    <property type="nucleotide sequence ID" value="NZ_CP039396.1"/>
</dbReference>
<protein>
    <recommendedName>
        <fullName evidence="2">histidine kinase</fullName>
        <ecNumber evidence="2">2.7.13.3</ecNumber>
    </recommendedName>
</protein>